<evidence type="ECO:0000313" key="2">
    <source>
        <dbReference type="EMBL" id="ARF67839.1"/>
    </source>
</evidence>
<keyword evidence="1" id="KW-1133">Transmembrane helix</keyword>
<evidence type="ECO:0000313" key="3">
    <source>
        <dbReference type="Proteomes" id="UP000192727"/>
    </source>
</evidence>
<dbReference type="Proteomes" id="UP000192727">
    <property type="component" value="Chromosome"/>
</dbReference>
<dbReference type="AlphaFoldDB" id="A0A1V0URE1"/>
<reference evidence="2 3" key="1">
    <citation type="submission" date="2017-03" db="EMBL/GenBank/DDBJ databases">
        <title>Paenibacillus larvae genome sequencing.</title>
        <authorList>
            <person name="Dingman D.W."/>
        </authorList>
    </citation>
    <scope>NUCLEOTIDE SEQUENCE [LARGE SCALE GENOMIC DNA]</scope>
    <source>
        <strain evidence="2 3">SAG 10367</strain>
    </source>
</reference>
<proteinExistence type="predicted"/>
<feature type="transmembrane region" description="Helical" evidence="1">
    <location>
        <begin position="95"/>
        <end position="116"/>
    </location>
</feature>
<accession>A0A1V0URE1</accession>
<gene>
    <name evidence="2" type="ORF">B7C51_08385</name>
</gene>
<name>A0A1V0URE1_9BACL</name>
<sequence length="161" mass="18593">MKKSEKDKENKKPTFFDYMVVITLMVLMFLFIFAVPFFIFYGMVQLVSLTPYVSINSSSTLESLIPVLKFFVITVVTIFIVDISLYLIIEEKKGIFNLILEGLLMFVVMYLYVLIYSLYSKDIVIKDIGVAIVSLSLFVLYLLIPLADFVVEKLKNKHKSK</sequence>
<keyword evidence="1" id="KW-0812">Transmembrane</keyword>
<feature type="transmembrane region" description="Helical" evidence="1">
    <location>
        <begin position="64"/>
        <end position="88"/>
    </location>
</feature>
<organism evidence="2 3">
    <name type="scientific">Paenibacillus larvae subsp. pulvifaciens</name>
    <dbReference type="NCBI Taxonomy" id="1477"/>
    <lineage>
        <taxon>Bacteria</taxon>
        <taxon>Bacillati</taxon>
        <taxon>Bacillota</taxon>
        <taxon>Bacilli</taxon>
        <taxon>Bacillales</taxon>
        <taxon>Paenibacillaceae</taxon>
        <taxon>Paenibacillus</taxon>
    </lineage>
</organism>
<evidence type="ECO:0000256" key="1">
    <source>
        <dbReference type="SAM" id="Phobius"/>
    </source>
</evidence>
<feature type="transmembrane region" description="Helical" evidence="1">
    <location>
        <begin position="128"/>
        <end position="151"/>
    </location>
</feature>
<keyword evidence="1" id="KW-0472">Membrane</keyword>
<protein>
    <submittedName>
        <fullName evidence="2">Uncharacterized protein</fullName>
    </submittedName>
</protein>
<feature type="transmembrane region" description="Helical" evidence="1">
    <location>
        <begin position="20"/>
        <end position="44"/>
    </location>
</feature>
<dbReference type="RefSeq" id="WP_083039605.1">
    <property type="nucleotide sequence ID" value="NZ_CP020557.1"/>
</dbReference>
<dbReference type="EMBL" id="CP020557">
    <property type="protein sequence ID" value="ARF67839.1"/>
    <property type="molecule type" value="Genomic_DNA"/>
</dbReference>